<dbReference type="PANTHER" id="PTHR10146">
    <property type="entry name" value="PROLINE SYNTHETASE CO-TRANSCRIBED BACTERIAL HOMOLOG PROTEIN"/>
    <property type="match status" value="1"/>
</dbReference>
<proteinExistence type="inferred from homology"/>
<name>A0AAW8B4L5_9GAMM</name>
<dbReference type="PANTHER" id="PTHR10146:SF14">
    <property type="entry name" value="PYRIDOXAL PHOSPHATE HOMEOSTASIS PROTEIN"/>
    <property type="match status" value="1"/>
</dbReference>
<dbReference type="Pfam" id="PF01168">
    <property type="entry name" value="Ala_racemase_N"/>
    <property type="match status" value="1"/>
</dbReference>
<evidence type="ECO:0000256" key="1">
    <source>
        <dbReference type="ARBA" id="ARBA00022898"/>
    </source>
</evidence>
<dbReference type="Gene3D" id="3.20.20.10">
    <property type="entry name" value="Alanine racemase"/>
    <property type="match status" value="1"/>
</dbReference>
<keyword evidence="7" id="KW-1185">Reference proteome</keyword>
<dbReference type="CDD" id="cd06824">
    <property type="entry name" value="PLPDE_III_Yggs_like"/>
    <property type="match status" value="1"/>
</dbReference>
<dbReference type="AlphaFoldDB" id="A0AAW8B4L5"/>
<reference evidence="6" key="1">
    <citation type="journal article" date="2010" name="Int. J. Syst. Evol. Microbiol.">
        <title>Porticoccus litoralis gen. nov., sp. nov., a gammaproteobacterium isolated from the Yellow Sea.</title>
        <authorList>
            <person name="Oh H.M."/>
            <person name="Kim H."/>
            <person name="Kim K.M."/>
            <person name="Min G.S."/>
            <person name="Cho J.C."/>
        </authorList>
    </citation>
    <scope>NUCLEOTIDE SEQUENCE</scope>
    <source>
        <strain evidence="6">DSM 25064</strain>
    </source>
</reference>
<comment type="function">
    <text evidence="2">Pyridoxal 5'-phosphate (PLP)-binding protein, which is involved in PLP homeostasis.</text>
</comment>
<comment type="caution">
    <text evidence="6">The sequence shown here is derived from an EMBL/GenBank/DDBJ whole genome shotgun (WGS) entry which is preliminary data.</text>
</comment>
<evidence type="ECO:0000313" key="6">
    <source>
        <dbReference type="EMBL" id="MDP1520853.1"/>
    </source>
</evidence>
<keyword evidence="1 2" id="KW-0663">Pyridoxal phosphate</keyword>
<dbReference type="RefSeq" id="WP_305170434.1">
    <property type="nucleotide sequence ID" value="NZ_JAUUUU010000003.1"/>
</dbReference>
<evidence type="ECO:0000256" key="3">
    <source>
        <dbReference type="PIRSR" id="PIRSR004848-1"/>
    </source>
</evidence>
<evidence type="ECO:0000259" key="5">
    <source>
        <dbReference type="Pfam" id="PF01168"/>
    </source>
</evidence>
<comment type="similarity">
    <text evidence="2 4">Belongs to the pyridoxal phosphate-binding protein YggS/PROSC family.</text>
</comment>
<dbReference type="PROSITE" id="PS01211">
    <property type="entry name" value="UPF0001"/>
    <property type="match status" value="1"/>
</dbReference>
<dbReference type="EMBL" id="JAUUUU010000003">
    <property type="protein sequence ID" value="MDP1520853.1"/>
    <property type="molecule type" value="Genomic_DNA"/>
</dbReference>
<dbReference type="InterPro" id="IPR011078">
    <property type="entry name" value="PyrdxlP_homeostasis"/>
</dbReference>
<dbReference type="GO" id="GO:0030170">
    <property type="term" value="F:pyridoxal phosphate binding"/>
    <property type="evidence" value="ECO:0007669"/>
    <property type="project" value="UniProtKB-UniRule"/>
</dbReference>
<feature type="domain" description="Alanine racemase N-terminal" evidence="5">
    <location>
        <begin position="8"/>
        <end position="229"/>
    </location>
</feature>
<sequence length="233" mass="25590">MPTIADNLQHVYQQIHAAAKLACRNPEGIHLLAVSKAHPASAIRECYKAGQRHFGENYLQEALLKQEALADLTDLCWHFIGPLQTNKTRKVAEQFDWVHSIDRQRIAERLSEQRPANCEPLNVCIQVNLQDEDSKSGVALQDVAPLAKSIMALPNLKLRGLMAIPVKSDDYAVQLGSFTQVAKLMRELQSSTQLATLDTLSMGMSNDLQAAIAAGATIVRVGTGIFGPRQPQT</sequence>
<evidence type="ECO:0000256" key="4">
    <source>
        <dbReference type="RuleBase" id="RU004514"/>
    </source>
</evidence>
<dbReference type="PIRSF" id="PIRSF004848">
    <property type="entry name" value="YBL036c_PLPDEIII"/>
    <property type="match status" value="1"/>
</dbReference>
<feature type="modified residue" description="N6-(pyridoxal phosphate)lysine" evidence="2 3">
    <location>
        <position position="36"/>
    </location>
</feature>
<dbReference type="FunFam" id="3.20.20.10:FF:000018">
    <property type="entry name" value="Pyridoxal phosphate homeostasis protein"/>
    <property type="match status" value="1"/>
</dbReference>
<evidence type="ECO:0000313" key="7">
    <source>
        <dbReference type="Proteomes" id="UP001178354"/>
    </source>
</evidence>
<dbReference type="InterPro" id="IPR029066">
    <property type="entry name" value="PLP-binding_barrel"/>
</dbReference>
<organism evidence="6 7">
    <name type="scientific">Porticoccus litoralis</name>
    <dbReference type="NCBI Taxonomy" id="434086"/>
    <lineage>
        <taxon>Bacteria</taxon>
        <taxon>Pseudomonadati</taxon>
        <taxon>Pseudomonadota</taxon>
        <taxon>Gammaproteobacteria</taxon>
        <taxon>Cellvibrionales</taxon>
        <taxon>Porticoccaceae</taxon>
        <taxon>Porticoccus</taxon>
    </lineage>
</organism>
<dbReference type="NCBIfam" id="TIGR00044">
    <property type="entry name" value="YggS family pyridoxal phosphate-dependent enzyme"/>
    <property type="match status" value="1"/>
</dbReference>
<protein>
    <recommendedName>
        <fullName evidence="2">Pyridoxal phosphate homeostasis protein</fullName>
        <shortName evidence="2">PLP homeostasis protein</shortName>
    </recommendedName>
</protein>
<accession>A0AAW8B4L5</accession>
<dbReference type="HAMAP" id="MF_02087">
    <property type="entry name" value="PLP_homeostasis"/>
    <property type="match status" value="1"/>
</dbReference>
<dbReference type="SUPFAM" id="SSF51419">
    <property type="entry name" value="PLP-binding barrel"/>
    <property type="match status" value="1"/>
</dbReference>
<dbReference type="Proteomes" id="UP001178354">
    <property type="component" value="Unassembled WGS sequence"/>
</dbReference>
<reference evidence="6" key="2">
    <citation type="submission" date="2023-08" db="EMBL/GenBank/DDBJ databases">
        <authorList>
            <person name="Luo J."/>
        </authorList>
    </citation>
    <scope>NUCLEOTIDE SEQUENCE</scope>
    <source>
        <strain evidence="6">DSM 25064</strain>
    </source>
</reference>
<evidence type="ECO:0000256" key="2">
    <source>
        <dbReference type="HAMAP-Rule" id="MF_02087"/>
    </source>
</evidence>
<dbReference type="InterPro" id="IPR001608">
    <property type="entry name" value="Ala_racemase_N"/>
</dbReference>
<comment type="cofactor">
    <cofactor evidence="3">
        <name>pyridoxal 5'-phosphate</name>
        <dbReference type="ChEBI" id="CHEBI:597326"/>
    </cofactor>
</comment>
<gene>
    <name evidence="6" type="ORF">Q8A57_07730</name>
</gene>